<evidence type="ECO:0000256" key="1">
    <source>
        <dbReference type="ARBA" id="ARBA00022801"/>
    </source>
</evidence>
<keyword evidence="1" id="KW-0378">Hydrolase</keyword>
<dbReference type="SUPFAM" id="SSF63829">
    <property type="entry name" value="Calcium-dependent phosphotriesterase"/>
    <property type="match status" value="1"/>
</dbReference>
<protein>
    <submittedName>
        <fullName evidence="4">SMP-30/gluconolactonase/LRE family protein</fullName>
    </submittedName>
</protein>
<feature type="domain" description="SMP-30/Gluconolactonase/LRE-like region" evidence="3">
    <location>
        <begin position="39"/>
        <end position="279"/>
    </location>
</feature>
<comment type="caution">
    <text evidence="4">The sequence shown here is derived from an EMBL/GenBank/DDBJ whole genome shotgun (WGS) entry which is preliminary data.</text>
</comment>
<dbReference type="Pfam" id="PF08450">
    <property type="entry name" value="SGL"/>
    <property type="match status" value="1"/>
</dbReference>
<feature type="signal peptide" evidence="2">
    <location>
        <begin position="1"/>
        <end position="23"/>
    </location>
</feature>
<dbReference type="PANTHER" id="PTHR47572:SF4">
    <property type="entry name" value="LACTONASE DRP35"/>
    <property type="match status" value="1"/>
</dbReference>
<keyword evidence="2" id="KW-0732">Signal</keyword>
<name>A0AAW7QUQ5_9GAMM</name>
<evidence type="ECO:0000256" key="2">
    <source>
        <dbReference type="SAM" id="SignalP"/>
    </source>
</evidence>
<evidence type="ECO:0000313" key="4">
    <source>
        <dbReference type="EMBL" id="MDN7123922.1"/>
    </source>
</evidence>
<feature type="chain" id="PRO_5044026601" evidence="2">
    <location>
        <begin position="24"/>
        <end position="290"/>
    </location>
</feature>
<dbReference type="AlphaFoldDB" id="A0AAW7QUQ5"/>
<dbReference type="Proteomes" id="UP001169492">
    <property type="component" value="Unassembled WGS sequence"/>
</dbReference>
<dbReference type="InterPro" id="IPR011042">
    <property type="entry name" value="6-blade_b-propeller_TolB-like"/>
</dbReference>
<dbReference type="Gene3D" id="2.120.10.30">
    <property type="entry name" value="TolB, C-terminal domain"/>
    <property type="match status" value="1"/>
</dbReference>
<accession>A0AAW7QUQ5</accession>
<dbReference type="InterPro" id="IPR051262">
    <property type="entry name" value="SMP-30/CGR1_Lactonase"/>
</dbReference>
<evidence type="ECO:0000313" key="5">
    <source>
        <dbReference type="Proteomes" id="UP001169492"/>
    </source>
</evidence>
<reference evidence="4 5" key="1">
    <citation type="submission" date="2021-03" db="EMBL/GenBank/DDBJ databases">
        <title>Pseudidiomarina terrestris, a new bacterium isolated from saline soil.</title>
        <authorList>
            <person name="Galisteo C."/>
            <person name="De La Haba R."/>
            <person name="Sanchez-Porro C."/>
            <person name="Ventosa A."/>
        </authorList>
    </citation>
    <scope>NUCLEOTIDE SEQUENCE [LARGE SCALE GENOMIC DNA]</scope>
    <source>
        <strain evidence="4 5">1APP75-32.1</strain>
    </source>
</reference>
<dbReference type="InterPro" id="IPR013658">
    <property type="entry name" value="SGL"/>
</dbReference>
<proteinExistence type="predicted"/>
<organism evidence="4 5">
    <name type="scientific">Pseudidiomarina terrestris</name>
    <dbReference type="NCBI Taxonomy" id="2820060"/>
    <lineage>
        <taxon>Bacteria</taxon>
        <taxon>Pseudomonadati</taxon>
        <taxon>Pseudomonadota</taxon>
        <taxon>Gammaproteobacteria</taxon>
        <taxon>Alteromonadales</taxon>
        <taxon>Idiomarinaceae</taxon>
        <taxon>Pseudidiomarina</taxon>
    </lineage>
</organism>
<dbReference type="GO" id="GO:0016787">
    <property type="term" value="F:hydrolase activity"/>
    <property type="evidence" value="ECO:0007669"/>
    <property type="project" value="UniProtKB-KW"/>
</dbReference>
<gene>
    <name evidence="4" type="ORF">J6I90_03445</name>
</gene>
<dbReference type="PANTHER" id="PTHR47572">
    <property type="entry name" value="LIPOPROTEIN-RELATED"/>
    <property type="match status" value="1"/>
</dbReference>
<dbReference type="EMBL" id="JAGGJB010000002">
    <property type="protein sequence ID" value="MDN7123922.1"/>
    <property type="molecule type" value="Genomic_DNA"/>
</dbReference>
<evidence type="ECO:0000259" key="3">
    <source>
        <dbReference type="Pfam" id="PF08450"/>
    </source>
</evidence>
<dbReference type="RefSeq" id="WP_301774087.1">
    <property type="nucleotide sequence ID" value="NZ_JAGGJB010000002.1"/>
</dbReference>
<sequence>MLKRPIYSSLLVFSLLIPGVSVAADDAHEIETISTGHRFTEGPLWYNTQLWFSDIPNTTVYTWSPDGTTEVAVRPSGQANGLALDNDQRLLMAQHSTRRIARLNDDGSQTALASSYQGNRLNSPNDLTVAADGSIYFTDPPFAIAEEDNELGFAGVFKISATGELSLLDDALELPNGIALSPDQTTLYVNDAYQWIIYAYDLGPNGVSNKRTFARLEGTYDQGMDGISVASDGTLYVAGPEGIYTYAADGELLEIIELPDFTSNVAVVETDSRVLYVTNQTEVLRIKLNK</sequence>